<proteinExistence type="predicted"/>
<dbReference type="Gene3D" id="2.60.450.10">
    <property type="entry name" value="Lipopolysaccharide (LPS) transport protein A like domain"/>
    <property type="match status" value="3"/>
</dbReference>
<evidence type="ECO:0000256" key="1">
    <source>
        <dbReference type="ARBA" id="ARBA00022729"/>
    </source>
</evidence>
<dbReference type="PANTHER" id="PTHR36504:SF1">
    <property type="entry name" value="LIPOPOLYSACCHARIDE EXPORT SYSTEM PROTEIN LPTA"/>
    <property type="match status" value="1"/>
</dbReference>
<dbReference type="Pfam" id="PF13100">
    <property type="entry name" value="OstA_2"/>
    <property type="match status" value="1"/>
</dbReference>
<feature type="domain" description="Organic solvent tolerance-like N-terminal" evidence="4">
    <location>
        <begin position="30"/>
        <end position="186"/>
    </location>
</feature>
<dbReference type="InterPro" id="IPR052037">
    <property type="entry name" value="LPS_export_LptA"/>
</dbReference>
<feature type="region of interest" description="Disordered" evidence="2">
    <location>
        <begin position="505"/>
        <end position="534"/>
    </location>
</feature>
<dbReference type="EMBL" id="JAUKPO010000001">
    <property type="protein sequence ID" value="MDO1445339.1"/>
    <property type="molecule type" value="Genomic_DNA"/>
</dbReference>
<reference evidence="5" key="1">
    <citation type="submission" date="2023-07" db="EMBL/GenBank/DDBJ databases">
        <title>The genome sequence of Rhodocytophaga aerolata KACC 12507.</title>
        <authorList>
            <person name="Zhang X."/>
        </authorList>
    </citation>
    <scope>NUCLEOTIDE SEQUENCE</scope>
    <source>
        <strain evidence="5">KACC 12507</strain>
    </source>
</reference>
<evidence type="ECO:0000313" key="5">
    <source>
        <dbReference type="EMBL" id="MDO1445339.1"/>
    </source>
</evidence>
<dbReference type="InterPro" id="IPR005653">
    <property type="entry name" value="OstA-like_N"/>
</dbReference>
<dbReference type="PANTHER" id="PTHR36504">
    <property type="entry name" value="LIPOPOLYSACCHARIDE EXPORT SYSTEM PROTEIN LPTA"/>
    <property type="match status" value="1"/>
</dbReference>
<feature type="signal peptide" evidence="3">
    <location>
        <begin position="1"/>
        <end position="23"/>
    </location>
</feature>
<dbReference type="Proteomes" id="UP001168528">
    <property type="component" value="Unassembled WGS sequence"/>
</dbReference>
<gene>
    <name evidence="5" type="ORF">Q0590_03705</name>
</gene>
<evidence type="ECO:0000256" key="2">
    <source>
        <dbReference type="SAM" id="MobiDB-lite"/>
    </source>
</evidence>
<evidence type="ECO:0000259" key="4">
    <source>
        <dbReference type="Pfam" id="PF13100"/>
    </source>
</evidence>
<feature type="chain" id="PRO_5045173087" evidence="3">
    <location>
        <begin position="24"/>
        <end position="534"/>
    </location>
</feature>
<sequence length="534" mass="60401">MKFIYYIILVSCCLLLPAGCLFAQTDEPDMVELEQADSLLGGTPKNGQEVRRVIGHVRFRQKGAVMTCDSAYQYVATNTLEAFGNVRIVQGDTLTVTGNKAFYDGNTRVAQMRGNVVLVDKTMTLYTEELDYNMNTSLAYYYTGGRIIDGENVLVSKQGYYNTKSKLLFFKEEVNLTNPEYSLNSDTLQYHTVTKVAYFKGPTKIVGKSGDLYTTNGTYNTVSQQSTFIGRTTIDYDKYTLTGDSVYYDKLKEIGIARMNVELVAKEDSTVIEGDIGTYNGIKGISKVYGRPVMKNIAAGDTLYMTADTLVSIDDTVKKSRKLFAYNNVKIFKSDLQGKCDSLLYNFTDSTIYFYRNPVLWSSGNQLLADSIHIQMANNKISRMYLRTNSFVVSQDSIKNFNQIKGRRMTTYFTDNKVSSVFVDGNAESLYFALDEGDSVLIGMNKMLCSKMDIRFKDNKANTIKALTTPDAVFIPPHEIEEPDRRLKGFRWRIEERPLKSEVLIRNQPSPLKPVKKQTVEKPQDILGRSNPRR</sequence>
<keyword evidence="1 3" id="KW-0732">Signal</keyword>
<evidence type="ECO:0000313" key="6">
    <source>
        <dbReference type="Proteomes" id="UP001168528"/>
    </source>
</evidence>
<comment type="caution">
    <text evidence="5">The sequence shown here is derived from an EMBL/GenBank/DDBJ whole genome shotgun (WGS) entry which is preliminary data.</text>
</comment>
<dbReference type="RefSeq" id="WP_302036129.1">
    <property type="nucleotide sequence ID" value="NZ_JAUKPO010000001.1"/>
</dbReference>
<accession>A0ABT8R088</accession>
<protein>
    <submittedName>
        <fullName evidence="5">OstA-like protein</fullName>
    </submittedName>
</protein>
<organism evidence="5 6">
    <name type="scientific">Rhodocytophaga aerolata</name>
    <dbReference type="NCBI Taxonomy" id="455078"/>
    <lineage>
        <taxon>Bacteria</taxon>
        <taxon>Pseudomonadati</taxon>
        <taxon>Bacteroidota</taxon>
        <taxon>Cytophagia</taxon>
        <taxon>Cytophagales</taxon>
        <taxon>Rhodocytophagaceae</taxon>
        <taxon>Rhodocytophaga</taxon>
    </lineage>
</organism>
<name>A0ABT8R088_9BACT</name>
<keyword evidence="6" id="KW-1185">Reference proteome</keyword>
<evidence type="ECO:0000256" key="3">
    <source>
        <dbReference type="SAM" id="SignalP"/>
    </source>
</evidence>